<dbReference type="InterPro" id="IPR011042">
    <property type="entry name" value="6-blade_b-propeller_TolB-like"/>
</dbReference>
<dbReference type="InterPro" id="IPR011041">
    <property type="entry name" value="Quinoprot_gluc/sorb_DH_b-prop"/>
</dbReference>
<dbReference type="SUPFAM" id="SSF50952">
    <property type="entry name" value="Soluble quinoprotein glucose dehydrogenase"/>
    <property type="match status" value="1"/>
</dbReference>
<dbReference type="EMBL" id="JACSIT010000048">
    <property type="protein sequence ID" value="MBC6992993.1"/>
    <property type="molecule type" value="Genomic_DNA"/>
</dbReference>
<reference evidence="2" key="1">
    <citation type="submission" date="2020-08" db="EMBL/GenBank/DDBJ databases">
        <title>Lewinella bacteria from marine environments.</title>
        <authorList>
            <person name="Zhong Y."/>
        </authorList>
    </citation>
    <scope>NUCLEOTIDE SEQUENCE</scope>
    <source>
        <strain evidence="2">KCTC 42187</strain>
    </source>
</reference>
<dbReference type="PANTHER" id="PTHR19328">
    <property type="entry name" value="HEDGEHOG-INTERACTING PROTEIN"/>
    <property type="match status" value="1"/>
</dbReference>
<dbReference type="AlphaFoldDB" id="A0A923PF57"/>
<dbReference type="PANTHER" id="PTHR19328:SF13">
    <property type="entry name" value="HIPL1 PROTEIN"/>
    <property type="match status" value="1"/>
</dbReference>
<sequence>MKHCYTLLFLLFGVPALTFGQPVLRFVDQGVNFSSPVDVTAAGDNSDRLFIVERAGRIKVFDQTSGMVQSANYLDISARVRSGGERGLLGLAFHPDFATNGYFYVNYTGNGTVAGIPNGATVISRFQAVPPDATTVSAATETIFLTIAQPFANHNAGDLAFGPDGYLYIPTGDGGSGGDPNDAAQNKLALLGKMLRIDVDNPVVGGPNYSVPPTNPFVGNPAYRPEIWATGLRNPWRISFDRDLGDLWIADVGQGQREEINFQDAESGGGENYGWDCREGKVIYNGPPDSPSSECDPMITYTDPLFDYDHGSTGGQSITGGFVYRGQHADDLLGHYVAADYVSERYFIVTPPDGSGNRSLLRQTPSLASDARGISSFGEDDNGNVYVVTLDGDFYELTTVRALPIALDSWTASPEDKSVRLAWTTTSEENSALFFLDRSQDGSSFVTISNLAAAGNSRTPQQYSYLDSDVSAGTYFYRLRQRDLDGSEQEYPIRSVYLPGSPDEGPQLTPNPTSGSFRLTIPGLQRPGQTLLRIFASDGRLVYEDVRTSEAGPQEFVHTLPTLPSGLYRALIEYDDRRFERSLVLR</sequence>
<dbReference type="Proteomes" id="UP000650081">
    <property type="component" value="Unassembled WGS sequence"/>
</dbReference>
<organism evidence="2 3">
    <name type="scientific">Neolewinella lacunae</name>
    <dbReference type="NCBI Taxonomy" id="1517758"/>
    <lineage>
        <taxon>Bacteria</taxon>
        <taxon>Pseudomonadati</taxon>
        <taxon>Bacteroidota</taxon>
        <taxon>Saprospiria</taxon>
        <taxon>Saprospirales</taxon>
        <taxon>Lewinellaceae</taxon>
        <taxon>Neolewinella</taxon>
    </lineage>
</organism>
<dbReference type="Gene3D" id="2.60.40.10">
    <property type="entry name" value="Immunoglobulins"/>
    <property type="match status" value="1"/>
</dbReference>
<evidence type="ECO:0000259" key="1">
    <source>
        <dbReference type="Pfam" id="PF07995"/>
    </source>
</evidence>
<evidence type="ECO:0000313" key="3">
    <source>
        <dbReference type="Proteomes" id="UP000650081"/>
    </source>
</evidence>
<evidence type="ECO:0000313" key="2">
    <source>
        <dbReference type="EMBL" id="MBC6992993.1"/>
    </source>
</evidence>
<protein>
    <submittedName>
        <fullName evidence="2">PQQ-dependent sugar dehydrogenase</fullName>
    </submittedName>
</protein>
<dbReference type="InterPro" id="IPR013783">
    <property type="entry name" value="Ig-like_fold"/>
</dbReference>
<dbReference type="RefSeq" id="WP_187465120.1">
    <property type="nucleotide sequence ID" value="NZ_JACSIT010000048.1"/>
</dbReference>
<comment type="caution">
    <text evidence="2">The sequence shown here is derived from an EMBL/GenBank/DDBJ whole genome shotgun (WGS) entry which is preliminary data.</text>
</comment>
<dbReference type="Gene3D" id="2.120.10.30">
    <property type="entry name" value="TolB, C-terminal domain"/>
    <property type="match status" value="1"/>
</dbReference>
<keyword evidence="3" id="KW-1185">Reference proteome</keyword>
<feature type="domain" description="Glucose/Sorbosone dehydrogenase" evidence="1">
    <location>
        <begin position="34"/>
        <end position="390"/>
    </location>
</feature>
<accession>A0A923PF57</accession>
<gene>
    <name evidence="2" type="ORF">H9S92_02345</name>
</gene>
<dbReference type="InterPro" id="IPR012938">
    <property type="entry name" value="Glc/Sorbosone_DH"/>
</dbReference>
<proteinExistence type="predicted"/>
<dbReference type="Pfam" id="PF07995">
    <property type="entry name" value="GSDH"/>
    <property type="match status" value="1"/>
</dbReference>
<name>A0A923PF57_9BACT</name>